<dbReference type="InterPro" id="IPR049900">
    <property type="entry name" value="PKS_mFAS_DH"/>
</dbReference>
<dbReference type="GO" id="GO:0005886">
    <property type="term" value="C:plasma membrane"/>
    <property type="evidence" value="ECO:0007669"/>
    <property type="project" value="TreeGrafter"/>
</dbReference>
<dbReference type="EMBL" id="CP012159">
    <property type="protein sequence ID" value="AKT41164.1"/>
    <property type="molecule type" value="Genomic_DNA"/>
</dbReference>
<dbReference type="CDD" id="cd00833">
    <property type="entry name" value="PKS"/>
    <property type="match status" value="1"/>
</dbReference>
<organism evidence="14">
    <name type="scientific">Chondromyces crocatus</name>
    <dbReference type="NCBI Taxonomy" id="52"/>
    <lineage>
        <taxon>Bacteria</taxon>
        <taxon>Pseudomonadati</taxon>
        <taxon>Myxococcota</taxon>
        <taxon>Polyangia</taxon>
        <taxon>Polyangiales</taxon>
        <taxon>Polyangiaceae</taxon>
        <taxon>Chondromyces</taxon>
    </lineage>
</organism>
<dbReference type="Pfam" id="PF00109">
    <property type="entry name" value="ketoacyl-synt"/>
    <property type="match status" value="1"/>
</dbReference>
<keyword evidence="5" id="KW-0276">Fatty acid metabolism</keyword>
<dbReference type="SUPFAM" id="SSF51735">
    <property type="entry name" value="NAD(P)-binding Rossmann-fold domains"/>
    <property type="match status" value="3"/>
</dbReference>
<dbReference type="GO" id="GO:0006633">
    <property type="term" value="P:fatty acid biosynthetic process"/>
    <property type="evidence" value="ECO:0007669"/>
    <property type="project" value="InterPro"/>
</dbReference>
<dbReference type="PROSITE" id="PS00455">
    <property type="entry name" value="AMP_BINDING"/>
    <property type="match status" value="1"/>
</dbReference>
<reference evidence="13 15" key="2">
    <citation type="submission" date="2015-07" db="EMBL/GenBank/DDBJ databases">
        <title>Genome analysis of myxobacterium Chondromyces crocatus Cm c5 reveals a high potential for natural compound synthesis and the genetic basis for the loss of fruiting body formation.</title>
        <authorList>
            <person name="Zaburannyi N."/>
            <person name="Bunk B."/>
            <person name="Maier J."/>
            <person name="Overmann J."/>
            <person name="Mueller R."/>
        </authorList>
    </citation>
    <scope>NUCLEOTIDE SEQUENCE [LARGE SCALE GENOMIC DNA]</scope>
    <source>
        <strain evidence="13 15">Cm c5</strain>
    </source>
</reference>
<dbReference type="InterPro" id="IPR032821">
    <property type="entry name" value="PKS_assoc"/>
</dbReference>
<dbReference type="CDD" id="cd05195">
    <property type="entry name" value="enoyl_red"/>
    <property type="match status" value="1"/>
</dbReference>
<dbReference type="GO" id="GO:0005737">
    <property type="term" value="C:cytoplasm"/>
    <property type="evidence" value="ECO:0007669"/>
    <property type="project" value="TreeGrafter"/>
</dbReference>
<dbReference type="PATRIC" id="fig|52.7.peg.5901"/>
<dbReference type="InterPro" id="IPR042099">
    <property type="entry name" value="ANL_N_sf"/>
</dbReference>
<dbReference type="Pfam" id="PF00698">
    <property type="entry name" value="Acyl_transf_1"/>
    <property type="match status" value="1"/>
</dbReference>
<feature type="region of interest" description="N-terminal hotdog fold" evidence="9">
    <location>
        <begin position="1631"/>
        <end position="1760"/>
    </location>
</feature>
<evidence type="ECO:0000256" key="6">
    <source>
        <dbReference type="ARBA" id="ARBA00023098"/>
    </source>
</evidence>
<dbReference type="PANTHER" id="PTHR43775">
    <property type="entry name" value="FATTY ACID SYNTHASE"/>
    <property type="match status" value="1"/>
</dbReference>
<evidence type="ECO:0000256" key="4">
    <source>
        <dbReference type="ARBA" id="ARBA00022679"/>
    </source>
</evidence>
<dbReference type="SUPFAM" id="SSF55048">
    <property type="entry name" value="Probable ACP-binding domain of malonyl-CoA ACP transacylase"/>
    <property type="match status" value="1"/>
</dbReference>
<dbReference type="Gene3D" id="3.90.180.10">
    <property type="entry name" value="Medium-chain alcohol dehydrogenases, catalytic domain"/>
    <property type="match status" value="1"/>
</dbReference>
<feature type="domain" description="Carrier" evidence="10">
    <location>
        <begin position="2796"/>
        <end position="2873"/>
    </location>
</feature>
<dbReference type="InterPro" id="IPR009081">
    <property type="entry name" value="PP-bd_ACP"/>
</dbReference>
<feature type="region of interest" description="C-terminal hotdog fold" evidence="9">
    <location>
        <begin position="1777"/>
        <end position="1928"/>
    </location>
</feature>
<dbReference type="InterPro" id="IPR057326">
    <property type="entry name" value="KR_dom"/>
</dbReference>
<dbReference type="GO" id="GO:0016491">
    <property type="term" value="F:oxidoreductase activity"/>
    <property type="evidence" value="ECO:0007669"/>
    <property type="project" value="InterPro"/>
</dbReference>
<evidence type="ECO:0000256" key="2">
    <source>
        <dbReference type="ARBA" id="ARBA00022450"/>
    </source>
</evidence>
<dbReference type="Gene3D" id="3.10.129.110">
    <property type="entry name" value="Polyketide synthase dehydratase"/>
    <property type="match status" value="1"/>
</dbReference>
<dbReference type="PROSITE" id="PS52004">
    <property type="entry name" value="KS3_2"/>
    <property type="match status" value="1"/>
</dbReference>
<dbReference type="InterPro" id="IPR050091">
    <property type="entry name" value="PKS_NRPS_Biosynth_Enz"/>
</dbReference>
<evidence type="ECO:0000259" key="12">
    <source>
        <dbReference type="PROSITE" id="PS52019"/>
    </source>
</evidence>
<keyword evidence="7" id="KW-0511">Multifunctional enzyme</keyword>
<dbReference type="GO" id="GO:0004312">
    <property type="term" value="F:fatty acid synthase activity"/>
    <property type="evidence" value="ECO:0007669"/>
    <property type="project" value="TreeGrafter"/>
</dbReference>
<comment type="function">
    <text evidence="8">Involved in production of the polyketide antibiotic thailandamide.</text>
</comment>
<evidence type="ECO:0000256" key="5">
    <source>
        <dbReference type="ARBA" id="ARBA00022832"/>
    </source>
</evidence>
<dbReference type="InterPro" id="IPR014031">
    <property type="entry name" value="Ketoacyl_synth_C"/>
</dbReference>
<dbReference type="Gene3D" id="3.30.300.30">
    <property type="match status" value="1"/>
</dbReference>
<evidence type="ECO:0000256" key="7">
    <source>
        <dbReference type="ARBA" id="ARBA00023268"/>
    </source>
</evidence>
<dbReference type="GO" id="GO:0031177">
    <property type="term" value="F:phosphopantetheine binding"/>
    <property type="evidence" value="ECO:0007669"/>
    <property type="project" value="InterPro"/>
</dbReference>
<dbReference type="SUPFAM" id="SSF56801">
    <property type="entry name" value="Acetyl-CoA synthetase-like"/>
    <property type="match status" value="1"/>
</dbReference>
<dbReference type="GO" id="GO:0004315">
    <property type="term" value="F:3-oxoacyl-[acyl-carrier-protein] synthase activity"/>
    <property type="evidence" value="ECO:0007669"/>
    <property type="project" value="InterPro"/>
</dbReference>
<dbReference type="Pfam" id="PF00501">
    <property type="entry name" value="AMP-binding"/>
    <property type="match status" value="1"/>
</dbReference>
<dbReference type="InterPro" id="IPR020845">
    <property type="entry name" value="AMP-binding_CS"/>
</dbReference>
<dbReference type="InterPro" id="IPR016039">
    <property type="entry name" value="Thiolase-like"/>
</dbReference>
<dbReference type="SMART" id="SM00822">
    <property type="entry name" value="PKS_KR"/>
    <property type="match status" value="1"/>
</dbReference>
<dbReference type="SUPFAM" id="SSF50129">
    <property type="entry name" value="GroES-like"/>
    <property type="match status" value="1"/>
</dbReference>
<dbReference type="InterPro" id="IPR045851">
    <property type="entry name" value="AMP-bd_C_sf"/>
</dbReference>
<dbReference type="Pfam" id="PF21089">
    <property type="entry name" value="PKS_DH_N"/>
    <property type="match status" value="1"/>
</dbReference>
<dbReference type="PROSITE" id="PS01162">
    <property type="entry name" value="QOR_ZETA_CRYSTAL"/>
    <property type="match status" value="1"/>
</dbReference>
<dbReference type="SMART" id="SM01294">
    <property type="entry name" value="PKS_PP_betabranch"/>
    <property type="match status" value="2"/>
</dbReference>
<dbReference type="InterPro" id="IPR036291">
    <property type="entry name" value="NAD(P)-bd_dom_sf"/>
</dbReference>
<dbReference type="PROSITE" id="PS52019">
    <property type="entry name" value="PKS_MFAS_DH"/>
    <property type="match status" value="1"/>
</dbReference>
<dbReference type="PANTHER" id="PTHR43775:SF37">
    <property type="entry name" value="SI:DKEY-61P9.11"/>
    <property type="match status" value="1"/>
</dbReference>
<dbReference type="EMBL" id="AM988861">
    <property type="protein sequence ID" value="CAQ43075.1"/>
    <property type="molecule type" value="Genomic_DNA"/>
</dbReference>
<evidence type="ECO:0000256" key="8">
    <source>
        <dbReference type="ARBA" id="ARBA00054155"/>
    </source>
</evidence>
<dbReference type="Gene3D" id="3.30.70.3290">
    <property type="match status" value="1"/>
</dbReference>
<dbReference type="CDD" id="cd08955">
    <property type="entry name" value="KR_2_FAS_SDR_x"/>
    <property type="match status" value="1"/>
</dbReference>
<dbReference type="FunFam" id="3.40.50.720:FF:000209">
    <property type="entry name" value="Polyketide synthase Pks12"/>
    <property type="match status" value="1"/>
</dbReference>
<dbReference type="Pfam" id="PF13602">
    <property type="entry name" value="ADH_zinc_N_2"/>
    <property type="match status" value="1"/>
</dbReference>
<dbReference type="InterPro" id="IPR001227">
    <property type="entry name" value="Ac_transferase_dom_sf"/>
</dbReference>
<dbReference type="Pfam" id="PF08240">
    <property type="entry name" value="ADH_N"/>
    <property type="match status" value="1"/>
</dbReference>
<dbReference type="InterPro" id="IPR018201">
    <property type="entry name" value="Ketoacyl_synth_AS"/>
</dbReference>
<dbReference type="Pfam" id="PF14765">
    <property type="entry name" value="PS-DH"/>
    <property type="match status" value="1"/>
</dbReference>
<dbReference type="Pfam" id="PF02801">
    <property type="entry name" value="Ketoacyl-synt_C"/>
    <property type="match status" value="1"/>
</dbReference>
<dbReference type="FunFam" id="3.40.50.12780:FF:000013">
    <property type="entry name" value="Long-chain-fatty-acid--AMP ligase FadD32"/>
    <property type="match status" value="1"/>
</dbReference>
<dbReference type="InterPro" id="IPR020843">
    <property type="entry name" value="ER"/>
</dbReference>
<dbReference type="InterPro" id="IPR020806">
    <property type="entry name" value="PKS_PP-bd"/>
</dbReference>
<dbReference type="Proteomes" id="UP000067626">
    <property type="component" value="Chromosome"/>
</dbReference>
<dbReference type="SUPFAM" id="SSF52151">
    <property type="entry name" value="FabD/lysophospholipase-like"/>
    <property type="match status" value="1"/>
</dbReference>
<dbReference type="Pfam" id="PF23024">
    <property type="entry name" value="AMP-dom_DIP2-like"/>
    <property type="match status" value="1"/>
</dbReference>
<protein>
    <submittedName>
        <fullName evidence="14">Polyketide synthase</fullName>
    </submittedName>
</protein>
<dbReference type="InterPro" id="IPR000873">
    <property type="entry name" value="AMP-dep_synth/lig_dom"/>
</dbReference>
<dbReference type="Pfam" id="PF08659">
    <property type="entry name" value="KR"/>
    <property type="match status" value="1"/>
</dbReference>
<dbReference type="InterPro" id="IPR049552">
    <property type="entry name" value="PKS_DH_N"/>
</dbReference>
<evidence type="ECO:0000259" key="11">
    <source>
        <dbReference type="PROSITE" id="PS52004"/>
    </source>
</evidence>
<evidence type="ECO:0000256" key="9">
    <source>
        <dbReference type="PROSITE-ProRule" id="PRU01363"/>
    </source>
</evidence>
<dbReference type="GO" id="GO:0008270">
    <property type="term" value="F:zinc ion binding"/>
    <property type="evidence" value="ECO:0007669"/>
    <property type="project" value="InterPro"/>
</dbReference>
<feature type="domain" description="Ketosynthase family 3 (KS3)" evidence="11">
    <location>
        <begin position="720"/>
        <end position="1146"/>
    </location>
</feature>
<dbReference type="SMART" id="SM00827">
    <property type="entry name" value="PKS_AT"/>
    <property type="match status" value="1"/>
</dbReference>
<dbReference type="InterPro" id="IPR040097">
    <property type="entry name" value="FAAL/FAAC"/>
</dbReference>
<evidence type="ECO:0000313" key="14">
    <source>
        <dbReference type="EMBL" id="CAQ43075.1"/>
    </source>
</evidence>
<dbReference type="STRING" id="52.CMC5_053250"/>
<comment type="similarity">
    <text evidence="1">Belongs to the ATP-dependent AMP-binding enzyme family.</text>
</comment>
<evidence type="ECO:0000256" key="1">
    <source>
        <dbReference type="ARBA" id="ARBA00006432"/>
    </source>
</evidence>
<keyword evidence="6" id="KW-0443">Lipid metabolism</keyword>
<dbReference type="InterPro" id="IPR016036">
    <property type="entry name" value="Malonyl_transacylase_ACP-bd"/>
</dbReference>
<dbReference type="Pfam" id="PF00550">
    <property type="entry name" value="PP-binding"/>
    <property type="match status" value="2"/>
</dbReference>
<dbReference type="FunFam" id="3.40.47.10:FF:000019">
    <property type="entry name" value="Polyketide synthase type I"/>
    <property type="match status" value="1"/>
</dbReference>
<name>B9ZUJ6_CHOCO</name>
<dbReference type="PROSITE" id="PS00606">
    <property type="entry name" value="KS3_1"/>
    <property type="match status" value="1"/>
</dbReference>
<dbReference type="InterPro" id="IPR025110">
    <property type="entry name" value="AMP-bd_C"/>
</dbReference>
<keyword evidence="2" id="KW-0596">Phosphopantetheine</keyword>
<dbReference type="InterPro" id="IPR014043">
    <property type="entry name" value="Acyl_transferase_dom"/>
</dbReference>
<dbReference type="InterPro" id="IPR013968">
    <property type="entry name" value="PKS_KR"/>
</dbReference>
<keyword evidence="4" id="KW-0808">Transferase</keyword>
<dbReference type="Gene3D" id="1.10.1200.10">
    <property type="entry name" value="ACP-like"/>
    <property type="match status" value="2"/>
</dbReference>
<evidence type="ECO:0000259" key="10">
    <source>
        <dbReference type="PROSITE" id="PS50075"/>
    </source>
</evidence>
<feature type="domain" description="Carrier" evidence="10">
    <location>
        <begin position="621"/>
        <end position="702"/>
    </location>
</feature>
<keyword evidence="3" id="KW-0597">Phosphoprotein</keyword>
<dbReference type="PROSITE" id="PS50075">
    <property type="entry name" value="CARRIER"/>
    <property type="match status" value="2"/>
</dbReference>
<dbReference type="SMART" id="SM00826">
    <property type="entry name" value="PKS_DH"/>
    <property type="match status" value="1"/>
</dbReference>
<dbReference type="SUPFAM" id="SSF47336">
    <property type="entry name" value="ACP-like"/>
    <property type="match status" value="2"/>
</dbReference>
<keyword evidence="15" id="KW-1185">Reference proteome</keyword>
<dbReference type="GO" id="GO:0071770">
    <property type="term" value="P:DIM/DIP cell wall layer assembly"/>
    <property type="evidence" value="ECO:0007669"/>
    <property type="project" value="TreeGrafter"/>
</dbReference>
<dbReference type="InterPro" id="IPR049551">
    <property type="entry name" value="PKS_DH_C"/>
</dbReference>
<dbReference type="InterPro" id="IPR036736">
    <property type="entry name" value="ACP-like_sf"/>
</dbReference>
<dbReference type="InterPro" id="IPR020841">
    <property type="entry name" value="PKS_Beta-ketoAc_synthase_dom"/>
</dbReference>
<dbReference type="InterPro" id="IPR042104">
    <property type="entry name" value="PKS_dehydratase_sf"/>
</dbReference>
<dbReference type="SMART" id="SM00829">
    <property type="entry name" value="PKS_ER"/>
    <property type="match status" value="1"/>
</dbReference>
<dbReference type="Gene3D" id="3.40.366.10">
    <property type="entry name" value="Malonyl-Coenzyme A Acyl Carrier Protein, domain 2"/>
    <property type="match status" value="1"/>
</dbReference>
<dbReference type="Pfam" id="PF16197">
    <property type="entry name" value="KAsynt_C_assoc"/>
    <property type="match status" value="1"/>
</dbReference>
<dbReference type="Gene3D" id="3.40.50.720">
    <property type="entry name" value="NAD(P)-binding Rossmann-like Domain"/>
    <property type="match status" value="3"/>
</dbReference>
<dbReference type="Gene3D" id="3.40.50.12780">
    <property type="entry name" value="N-terminal domain of ligase-like"/>
    <property type="match status" value="1"/>
</dbReference>
<dbReference type="Gene3D" id="3.40.47.10">
    <property type="match status" value="1"/>
</dbReference>
<gene>
    <name evidence="14" type="primary">cndA</name>
    <name evidence="13" type="ORF">CMC5_053250</name>
</gene>
<evidence type="ECO:0000313" key="13">
    <source>
        <dbReference type="EMBL" id="AKT41164.1"/>
    </source>
</evidence>
<sequence length="2923" mass="313244">MRRNVSGTCALDPNLSAVLNCSKLITNARGTCAPKADMRRNDATLVELLRRRAISDADKTSYTFLLDGELPGPQLSYAELDRRARAIAARLQSVAAFGERALLLYPPGLDFIAAFFGCLYAGVVGVPAPPIDNARLRRTLPRIQAIARDAGAVIALSTSEIAATSARQCESTPELGHVRWIGTDAVPDELAMEWHEPAISADGLAYLQYTSGSTSTPKGVMVSHQHVLHQCELLRQGLGYGPESVALTWLPYFHDYGLVEGLIEPLYVGATCFVMSPLSFLKQPIRWLRAISRYRVTHSEGFNFAYEHCIHKITPERCQGLDLRCWQMAGNAAEPIRWETLERFTEALEPYGFRASAFYPTYGLAEATLVVSSGPWEPAQPAWFRMADLQRRRVVAGAGGGGDLRVVGCGRALCERVTIVNPETCRPCAPDEIGEIWVSDPCVAHGYWQRPEDTERTFRARIAGSDEGPFLRTGDLGFFRNELLHVTGRVKDVVILHGANHYPQDIEWTVEQCHEDIRPSCTAAFSVDVGGEERLAVIAEVRSQKSGEAVLTAIRQAIAEVHEISVHAITLIRVGSIPKTSSGKIQRSQCRADFLEGRLEASLSWEHPAARQREAEPALQTAIAHRELSIQAWLLGELATRLGVQQGAIQTGEPFARYGLSSHQGVALVGELESWLSTSLSPTLLWEYPTIEKLARHLAGRQVPSTRREEPAEPLGAVADEPMAIVGIGCRFPGDADTPSAFWKLLREGVDAIGVVPSDRWDADALYSADPAAPGKMHTRWGGFLREVRGFDAEFFGISPREAMSADPQQRLLLETAWAALEDAGIPPGRIAGASVGVFVGLSGHDYSERKARAGTLDHDIHAATGAAASIAANRISYALDLRGPSLAVDTACSSSLVAVHLACDSLRRGDCALALAGGVNLLLSPEVTLQFAKAGFMAPDGRCKAFDARANGYVRAEGVGVVALKPLSRALAEGDRIYALVRGSAVNQDGRSNGLTAPNQKAQEDLVRAACQRAGVAPGEVQYVEAHGTGTALGDPIEVKALGAVLAEGRAAGTPATIGSVKTNLGHTEAAAGIAGLIKVALSLHHEALPASLHFEQPNPHIPFETLPLRVQKKLASWPRGAQRRLAGVSSFGFGGTNAHVILEEAPEAPAQVDVPASGLALPTGETAEQLFLLSARSHEALRALAHAYVDRLDDDGALAHVPLLSLCAAAATRRSHHLHRIAITAYDRLSLRDKLLAFLHDEPRQGLSHAHQPHSRPARLVFVFPGQGAQWLGMGRQLFAHQPVFRDALRQCADAFAPFLDWSLEQALLHGDAALLERIDVLQPLLFAFQFALASLWRAWGLHPDALLGHSMGEVAAAAFSGALSLSDAARVICLRSTLLRSLHGAGAMAVVDLSDDDLRPILSDRFPLLDLAACNAPRSSVVAGEPLPLQQLIDALQAQGVYCRLVRVDVASHSRHVDPLLPRLLDALQGLQPRTASLPILSSVSAAYLDGAEMGPDYWARNLRQPVLFSQAVRRLLDDGPCRFLEIAPHPGLLHAIAQSFLALDAEPAAVASLRRDDSERAAMLDALGALYTLGHDLDVHALFPGTAPLPALPTYPFQHDPFWFQETPHAAPALRSVTTPHAQGQHHPLLGAHLASSVHRGTHFWHLDALSLGALPWLDHHRLHGHPVLPAAAFLDLALSAAASLGHGGAHIEQVAFRSAISLQESEPQSLQVSLGVDPLGVASFRVSSCPATSPEGEPSWTLKATGRLQLTTPEPLASPVPLPRSAIQARCSEVSTKEEHYQRLSERDMDYGPAFQGVAGVWRRDGEALGEIHVSASSSQGHGPHVVHPALLDACFQVLVAALPRPKEGRATGSAIVPVAVGALRRWDHAWTPVVWSHVVVRVGEPTSQGELSADLSIANAEGEPLLQVENFQARTSVEKRAREADPLHGMFCKVVWQQRPLARSATPSAHGIWLLLADRGGVAEQLRHVLRARGERCVLLRSASSTDAAGPQSDALLPTSAEGYKQLFANMKQEALACRGIVSLWPLDTATPEDLSLASLDASLQRSSTRVLDMIQGISRLDWPAAPRLWFVTGDAEATGVAVAASTLTQAPLWGLVRAMAYEHPELQPTCVDVPSSTALAVVEALADELLAGEGERQIRLREGARDVARLVRRPDFEDLGQDTSPEVRSAGDGGSALRLDIGTPGLLDTLTLRPVQRVLPGPGQVEIQVHAASLNFLDVLSAMGVRPDDPSGPIALGLECAGTVTAVGEGVSQQVGDAVLAVARGSLGTHVIADARLVVPRPDGLDVEQAATLPIAFMTAQYALTHLGRLERGERVLIHAAAGGVGLAAIQIARQAGAEVFATAGSVEKQAYLRSLGITQLSSSRSLQFASDVLTRTGGSGVDVVLNSLTGPAITAGLEVLSPHGRFLEIGKRDIYEDMPVGLAPFRRNLSYFAIDLARMLDERPAVCGRLLREIAGLVGEGSLRPLPYRTFPIAAAADAFRHMAQAEHIGKVVLTVDDEATRAADPCGARIREDGTYLVSGGLGALGLATADWLVQRGARHLVLVGRGDPSATAQEQIARFEQAGASVKTARVDVADEAALTGLLTELRTTMPPLRGVFHSAGVLDDGLLLQQTRERFEGVMRPKALGAWNLHVTTADAPLDVFVLYSSAAAILGSPGQANYCAANAFLHALARHRRAAGRPAHCIAWGPWGDVGLAAADERRGARLAARGLGSLTPTQGKQALGRVLDQGEAEVTVTPFNLRHWREFYPIAANSPLFAEISDAQPERPERDRAPLSGEELRRLAPDARRERLEAHVRDHLATVTRMPPARIQSDAPLMNLGLDSLMSLELRNRLEASLRITLPATLMFGHASLGSLAGHLAERMGLALSQSAGPSPEPPEVVSALEPEDLDALSVDEMASLLSAKLAALTLTTK</sequence>
<proteinExistence type="inferred from homology"/>
<dbReference type="InterPro" id="IPR016035">
    <property type="entry name" value="Acyl_Trfase/lysoPLipase"/>
</dbReference>
<feature type="domain" description="PKS/mFAS DH" evidence="12">
    <location>
        <begin position="1631"/>
        <end position="1928"/>
    </location>
</feature>
<dbReference type="CDD" id="cd05931">
    <property type="entry name" value="FAAL"/>
    <property type="match status" value="1"/>
</dbReference>
<dbReference type="SMART" id="SM00823">
    <property type="entry name" value="PKS_PP"/>
    <property type="match status" value="2"/>
</dbReference>
<reference evidence="14" key="1">
    <citation type="journal article" date="2009" name="Chem. Biol.">
        <title>Novel chemistry in the biosynthesis of the antibiotic chondrochlorens.</title>
        <authorList>
            <person name="Rachid S."/>
            <person name="Scharfe M."/>
            <person name="Bloecker H."/>
            <person name="Weissman K.J."/>
            <person name="Mueller R."/>
        </authorList>
    </citation>
    <scope>NUCLEOTIDE SEQUENCE</scope>
    <source>
        <strain evidence="14">Cmc5</strain>
    </source>
</reference>
<dbReference type="InterPro" id="IPR014030">
    <property type="entry name" value="Ketoacyl_synth_N"/>
</dbReference>
<feature type="active site" description="Proton donor; for dehydratase activity" evidence="9">
    <location>
        <position position="1838"/>
    </location>
</feature>
<dbReference type="InterPro" id="IPR013154">
    <property type="entry name" value="ADH-like_N"/>
</dbReference>
<evidence type="ECO:0000256" key="3">
    <source>
        <dbReference type="ARBA" id="ARBA00022553"/>
    </source>
</evidence>
<feature type="active site" description="Proton acceptor; for dehydratase activity" evidence="9">
    <location>
        <position position="1665"/>
    </location>
</feature>
<dbReference type="InterPro" id="IPR020807">
    <property type="entry name" value="PKS_DH"/>
</dbReference>
<dbReference type="SMART" id="SM00825">
    <property type="entry name" value="PKS_KS"/>
    <property type="match status" value="1"/>
</dbReference>
<dbReference type="OrthoDB" id="9778690at2"/>
<evidence type="ECO:0000313" key="15">
    <source>
        <dbReference type="Proteomes" id="UP000067626"/>
    </source>
</evidence>
<accession>B9ZUJ6</accession>
<dbReference type="SUPFAM" id="SSF53901">
    <property type="entry name" value="Thiolase-like"/>
    <property type="match status" value="1"/>
</dbReference>
<dbReference type="InterPro" id="IPR011032">
    <property type="entry name" value="GroES-like_sf"/>
</dbReference>
<dbReference type="InterPro" id="IPR002364">
    <property type="entry name" value="Quin_OxRdtase/zeta-crystal_CS"/>
</dbReference>
<dbReference type="KEGG" id="ccro:CMC5_053250"/>